<reference evidence="2 3" key="1">
    <citation type="submission" date="2013-07" db="EMBL/GenBank/DDBJ databases">
        <title>The Genome Sequence of Kwoniella mangroviensis CBS10435.</title>
        <authorList>
            <consortium name="The Broad Institute Genome Sequencing Platform"/>
            <person name="Cuomo C."/>
            <person name="Litvintseva A."/>
            <person name="Chen Y."/>
            <person name="Heitman J."/>
            <person name="Sun S."/>
            <person name="Springer D."/>
            <person name="Dromer F."/>
            <person name="Young S.K."/>
            <person name="Zeng Q."/>
            <person name="Gargeya S."/>
            <person name="Fitzgerald M."/>
            <person name="Abouelleil A."/>
            <person name="Alvarado L."/>
            <person name="Berlin A.M."/>
            <person name="Chapman S.B."/>
            <person name="Dewar J."/>
            <person name="Goldberg J."/>
            <person name="Griggs A."/>
            <person name="Gujja S."/>
            <person name="Hansen M."/>
            <person name="Howarth C."/>
            <person name="Imamovic A."/>
            <person name="Larimer J."/>
            <person name="McCowan C."/>
            <person name="Murphy C."/>
            <person name="Pearson M."/>
            <person name="Priest M."/>
            <person name="Roberts A."/>
            <person name="Saif S."/>
            <person name="Shea T."/>
            <person name="Sykes S."/>
            <person name="Wortman J."/>
            <person name="Nusbaum C."/>
            <person name="Birren B."/>
        </authorList>
    </citation>
    <scope>NUCLEOTIDE SEQUENCE [LARGE SCALE GENOMIC DNA]</scope>
    <source>
        <strain evidence="2 3">CBS 10435</strain>
    </source>
</reference>
<accession>A0A1B9ITH6</accession>
<evidence type="ECO:0000259" key="1">
    <source>
        <dbReference type="Pfam" id="PF12937"/>
    </source>
</evidence>
<keyword evidence="3" id="KW-1185">Reference proteome</keyword>
<dbReference type="CDD" id="cd09917">
    <property type="entry name" value="F-box_SF"/>
    <property type="match status" value="1"/>
</dbReference>
<dbReference type="Proteomes" id="UP000092583">
    <property type="component" value="Unassembled WGS sequence"/>
</dbReference>
<organism evidence="2 3">
    <name type="scientific">Kwoniella mangroviensis CBS 10435</name>
    <dbReference type="NCBI Taxonomy" id="1331196"/>
    <lineage>
        <taxon>Eukaryota</taxon>
        <taxon>Fungi</taxon>
        <taxon>Dikarya</taxon>
        <taxon>Basidiomycota</taxon>
        <taxon>Agaricomycotina</taxon>
        <taxon>Tremellomycetes</taxon>
        <taxon>Tremellales</taxon>
        <taxon>Cryptococcaceae</taxon>
        <taxon>Kwoniella</taxon>
    </lineage>
</organism>
<dbReference type="InterPro" id="IPR001810">
    <property type="entry name" value="F-box_dom"/>
</dbReference>
<name>A0A1B9ITH6_9TREE</name>
<protein>
    <recommendedName>
        <fullName evidence="1">F-box domain-containing protein</fullName>
    </recommendedName>
</protein>
<sequence>MPPRKPTTSAPPLPLPIEIFSLVFTYLLDTDGSSLARCCRVSHSFFDVAAPVLYQRVIVSPDPARDSRRDFAPDRITANGKEKTSTRKKKLLKNAQVVTIDFHHATWCGNKSFKYPKLHTLVLNLAKCLDPKKLVLVNACFTNISGDMLGVPFKLLKDAEQLTFIATLTPIHPSMMSGGFPRDQSKLKKVAWIFHAPTPARRWSPGNQDILGERERSRLDGDMDIFVSVIRSFPDIPIYIVNAGSLDHRYAGVKEWREDAVQDKFAETLKQKIIMEGFRRGWHWGADGKIEANEDPEEIRKEKEAEKLSLKKFNTIKLLTMKGYLENHDWTGEFDCKEAKLWLV</sequence>
<dbReference type="OrthoDB" id="2563370at2759"/>
<dbReference type="AlphaFoldDB" id="A0A1B9ITH6"/>
<feature type="domain" description="F-box" evidence="1">
    <location>
        <begin position="15"/>
        <end position="57"/>
    </location>
</feature>
<dbReference type="SUPFAM" id="SSF81383">
    <property type="entry name" value="F-box domain"/>
    <property type="match status" value="1"/>
</dbReference>
<proteinExistence type="predicted"/>
<evidence type="ECO:0000313" key="2">
    <source>
        <dbReference type="EMBL" id="OCF58833.1"/>
    </source>
</evidence>
<dbReference type="InterPro" id="IPR036047">
    <property type="entry name" value="F-box-like_dom_sf"/>
</dbReference>
<evidence type="ECO:0000313" key="3">
    <source>
        <dbReference type="Proteomes" id="UP000092583"/>
    </source>
</evidence>
<dbReference type="EMBL" id="KI669461">
    <property type="protein sequence ID" value="OCF58833.1"/>
    <property type="molecule type" value="Genomic_DNA"/>
</dbReference>
<gene>
    <name evidence="2" type="ORF">L486_03323</name>
</gene>
<reference evidence="3" key="2">
    <citation type="submission" date="2013-12" db="EMBL/GenBank/DDBJ databases">
        <title>Evolution of pathogenesis and genome organization in the Tremellales.</title>
        <authorList>
            <person name="Cuomo C."/>
            <person name="Litvintseva A."/>
            <person name="Heitman J."/>
            <person name="Chen Y."/>
            <person name="Sun S."/>
            <person name="Springer D."/>
            <person name="Dromer F."/>
            <person name="Young S."/>
            <person name="Zeng Q."/>
            <person name="Chapman S."/>
            <person name="Gujja S."/>
            <person name="Saif S."/>
            <person name="Birren B."/>
        </authorList>
    </citation>
    <scope>NUCLEOTIDE SEQUENCE [LARGE SCALE GENOMIC DNA]</scope>
    <source>
        <strain evidence="3">CBS 10435</strain>
    </source>
</reference>
<dbReference type="Pfam" id="PF12937">
    <property type="entry name" value="F-box-like"/>
    <property type="match status" value="1"/>
</dbReference>